<dbReference type="AlphaFoldDB" id="A0A5P8VXI7"/>
<name>A0A5P8VXI7_9NOSO</name>
<protein>
    <submittedName>
        <fullName evidence="1">Uncharacterized protein</fullName>
    </submittedName>
</protein>
<reference evidence="1 2" key="1">
    <citation type="submission" date="2019-10" db="EMBL/GenBank/DDBJ databases">
        <title>Genomic and transcriptomic insights into the perfect genentic adaptation of a filamentous nitrogen-fixing cyanobacterium to rice fields.</title>
        <authorList>
            <person name="Chen Z."/>
        </authorList>
    </citation>
    <scope>NUCLEOTIDE SEQUENCE [LARGE SCALE GENOMIC DNA]</scope>
    <source>
        <strain evidence="1">CCNUC1</strain>
    </source>
</reference>
<proteinExistence type="predicted"/>
<dbReference type="KEGG" id="nsh:GXM_02575"/>
<evidence type="ECO:0000313" key="1">
    <source>
        <dbReference type="EMBL" id="QFS45100.1"/>
    </source>
</evidence>
<dbReference type="Proteomes" id="UP000326678">
    <property type="component" value="Chromosome Gxm1"/>
</dbReference>
<organism evidence="1 2">
    <name type="scientific">Nostoc sphaeroides CCNUC1</name>
    <dbReference type="NCBI Taxonomy" id="2653204"/>
    <lineage>
        <taxon>Bacteria</taxon>
        <taxon>Bacillati</taxon>
        <taxon>Cyanobacteriota</taxon>
        <taxon>Cyanophyceae</taxon>
        <taxon>Nostocales</taxon>
        <taxon>Nostocaceae</taxon>
        <taxon>Nostoc</taxon>
    </lineage>
</organism>
<keyword evidence="2" id="KW-1185">Reference proteome</keyword>
<evidence type="ECO:0000313" key="2">
    <source>
        <dbReference type="Proteomes" id="UP000326678"/>
    </source>
</evidence>
<dbReference type="EMBL" id="CP045226">
    <property type="protein sequence ID" value="QFS45100.1"/>
    <property type="molecule type" value="Genomic_DNA"/>
</dbReference>
<gene>
    <name evidence="1" type="ORF">GXM_02575</name>
</gene>
<sequence>MKLSSVFNLHHFLELRRNLLFHLKNLFLAVDLVTQKNSDSLEGKIQSSDR</sequence>
<accession>A0A5P8VXI7</accession>